<name>A0A975BTZ1_9BACT</name>
<reference evidence="1" key="1">
    <citation type="journal article" date="2021" name="Microb. Physiol.">
        <title>Proteogenomic Insights into the Physiology of Marine, Sulfate-Reducing, Filamentous Desulfonema limicola and Desulfonema magnum.</title>
        <authorList>
            <person name="Schnaars V."/>
            <person name="Wohlbrand L."/>
            <person name="Scheve S."/>
            <person name="Hinrichs C."/>
            <person name="Reinhardt R."/>
            <person name="Rabus R."/>
        </authorList>
    </citation>
    <scope>NUCLEOTIDE SEQUENCE</scope>
    <source>
        <strain evidence="1">4be13</strain>
    </source>
</reference>
<dbReference type="AlphaFoldDB" id="A0A975BTZ1"/>
<evidence type="ECO:0000313" key="2">
    <source>
        <dbReference type="Proteomes" id="UP000663722"/>
    </source>
</evidence>
<dbReference type="Proteomes" id="UP000663722">
    <property type="component" value="Chromosome"/>
</dbReference>
<evidence type="ECO:0000313" key="1">
    <source>
        <dbReference type="EMBL" id="QTA91775.1"/>
    </source>
</evidence>
<protein>
    <submittedName>
        <fullName evidence="1">Uncharacterized protein</fullName>
    </submittedName>
</protein>
<keyword evidence="2" id="KW-1185">Reference proteome</keyword>
<accession>A0A975BTZ1</accession>
<dbReference type="EMBL" id="CP061800">
    <property type="protein sequence ID" value="QTA91775.1"/>
    <property type="molecule type" value="Genomic_DNA"/>
</dbReference>
<proteinExistence type="predicted"/>
<dbReference type="KEGG" id="dmm:dnm_078490"/>
<organism evidence="1 2">
    <name type="scientific">Desulfonema magnum</name>
    <dbReference type="NCBI Taxonomy" id="45655"/>
    <lineage>
        <taxon>Bacteria</taxon>
        <taxon>Pseudomonadati</taxon>
        <taxon>Thermodesulfobacteriota</taxon>
        <taxon>Desulfobacteria</taxon>
        <taxon>Desulfobacterales</taxon>
        <taxon>Desulfococcaceae</taxon>
        <taxon>Desulfonema</taxon>
    </lineage>
</organism>
<gene>
    <name evidence="1" type="ORF">dnm_078490</name>
</gene>
<sequence>MNYKTKNLSVPGFRESEIRDICLFEKCRFPGMPVRIPVKTESCGRPSEIRASPGSVIIRIKMTRKP</sequence>